<feature type="domain" description="ATPase F1/V1/A1 complex alpha/beta subunit nucleotide-binding" evidence="13">
    <location>
        <begin position="153"/>
        <end position="376"/>
    </location>
</feature>
<evidence type="ECO:0000256" key="9">
    <source>
        <dbReference type="ARBA" id="ARBA00023136"/>
    </source>
</evidence>
<evidence type="ECO:0000259" key="13">
    <source>
        <dbReference type="Pfam" id="PF00006"/>
    </source>
</evidence>
<dbReference type="PANTHER" id="PTHR48082:SF2">
    <property type="entry name" value="ATP SYNTHASE SUBUNIT ALPHA, MITOCHONDRIAL"/>
    <property type="match status" value="1"/>
</dbReference>
<dbReference type="OrthoDB" id="9803053at2"/>
<evidence type="ECO:0000256" key="3">
    <source>
        <dbReference type="ARBA" id="ARBA00022448"/>
    </source>
</evidence>
<dbReference type="SUPFAM" id="SSF47917">
    <property type="entry name" value="C-terminal domain of alpha and beta subunits of F1 ATP synthase"/>
    <property type="match status" value="1"/>
</dbReference>
<gene>
    <name evidence="12" type="primary">atpA</name>
    <name evidence="16" type="ORF">DQ384_13055</name>
</gene>
<keyword evidence="11 12" id="KW-0066">ATP synthesis</keyword>
<feature type="domain" description="ATP synthase alpha subunit C-terminal" evidence="14">
    <location>
        <begin position="383"/>
        <end position="508"/>
    </location>
</feature>
<dbReference type="SUPFAM" id="SSF52540">
    <property type="entry name" value="P-loop containing nucleoside triphosphate hydrolases"/>
    <property type="match status" value="1"/>
</dbReference>
<dbReference type="InterPro" id="IPR038376">
    <property type="entry name" value="ATP_synth_asu_C_sf"/>
</dbReference>
<dbReference type="Pfam" id="PF00306">
    <property type="entry name" value="ATP-synt_ab_C"/>
    <property type="match status" value="1"/>
</dbReference>
<dbReference type="InterPro" id="IPR023366">
    <property type="entry name" value="ATP_synth_asu-like_sf"/>
</dbReference>
<dbReference type="PANTHER" id="PTHR48082">
    <property type="entry name" value="ATP SYNTHASE SUBUNIT ALPHA, MITOCHONDRIAL"/>
    <property type="match status" value="1"/>
</dbReference>
<keyword evidence="17" id="KW-1185">Reference proteome</keyword>
<evidence type="ECO:0000256" key="5">
    <source>
        <dbReference type="ARBA" id="ARBA00022741"/>
    </source>
</evidence>
<dbReference type="Gene3D" id="1.20.150.20">
    <property type="entry name" value="ATP synthase alpha/beta chain, C-terminal domain"/>
    <property type="match status" value="1"/>
</dbReference>
<dbReference type="Proteomes" id="UP000253094">
    <property type="component" value="Unassembled WGS sequence"/>
</dbReference>
<sequence length="550" mass="59547">MAELTIRPDEIRNALERFVQAYEPEGAAREEIGTVVDAGDGIAHISGLPSAMANELLEFEDGTRGLALNLDVREIGAVVLGDFSGIEEGQAVRRTGEVLSAPVGDAFLGRVVDSLGNPLDGKGPIEAEARRPLEVQAPSVVQRQPVKEPLQTGIKAIDAMTPIGRGQRQLIIGDRGTGKTAIAVDTILNQRENWASGDPTKQVRCVYVAVGQKGSTIAQVRARLEEAGAMEYTTIVAAPASDPAGYKYIAPYTGSAIGQHWMYQGKHVLIVFDDLSKQADAYRAVSLLLRRPPGREAFPGDVFYLHSRLLERCAKLSDDMGAGSMTGLPIIETKGNDVSAFIPTNVISITDGQCFLETDLFNAGVRPAINVGVSVSRVGGSAQIKAMRKVAGTLRLSLSQYRDLEAFAAFASDLDAASRAQLERGARLVELLKQPQYHPYSVEREVVSVWAGTSGELDDVPLEDIARFEAEFLDYLTTKYKGVLDSIRETRDLNDDTVTTLKEAITEFKKTFQTSSGALLVNDEPVDPLQADEVGQEKIVKHVRPTAEKK</sequence>
<dbReference type="GO" id="GO:0045259">
    <property type="term" value="C:proton-transporting ATP synthase complex"/>
    <property type="evidence" value="ECO:0007669"/>
    <property type="project" value="UniProtKB-KW"/>
</dbReference>
<evidence type="ECO:0000256" key="6">
    <source>
        <dbReference type="ARBA" id="ARBA00022840"/>
    </source>
</evidence>
<keyword evidence="6 12" id="KW-0067">ATP-binding</keyword>
<dbReference type="RefSeq" id="WP_114029021.1">
    <property type="nucleotide sequence ID" value="NZ_QOIL01000006.1"/>
</dbReference>
<dbReference type="EC" id="7.1.2.2" evidence="12"/>
<dbReference type="InterPro" id="IPR000793">
    <property type="entry name" value="ATP_synth_asu_C"/>
</dbReference>
<keyword evidence="16" id="KW-0378">Hydrolase</keyword>
<dbReference type="GO" id="GO:0005886">
    <property type="term" value="C:plasma membrane"/>
    <property type="evidence" value="ECO:0007669"/>
    <property type="project" value="UniProtKB-SubCell"/>
</dbReference>
<keyword evidence="7 12" id="KW-1278">Translocase</keyword>
<dbReference type="SUPFAM" id="SSF50615">
    <property type="entry name" value="N-terminal domain of alpha and beta subunits of F1 ATP synthase"/>
    <property type="match status" value="1"/>
</dbReference>
<dbReference type="NCBIfam" id="NF009884">
    <property type="entry name" value="PRK13343.1"/>
    <property type="match status" value="1"/>
</dbReference>
<evidence type="ECO:0000313" key="16">
    <source>
        <dbReference type="EMBL" id="RCG30890.1"/>
    </source>
</evidence>
<dbReference type="Pfam" id="PF00006">
    <property type="entry name" value="ATP-synt_ab"/>
    <property type="match status" value="1"/>
</dbReference>
<dbReference type="Gene3D" id="2.40.30.20">
    <property type="match status" value="1"/>
</dbReference>
<accession>A0A367FMK0</accession>
<evidence type="ECO:0000313" key="17">
    <source>
        <dbReference type="Proteomes" id="UP000253094"/>
    </source>
</evidence>
<keyword evidence="8 12" id="KW-0406">Ion transport</keyword>
<feature type="domain" description="ATPase F1/V1/A1 complex alpha/beta subunit N-terminal" evidence="15">
    <location>
        <begin position="30"/>
        <end position="96"/>
    </location>
</feature>
<dbReference type="GO" id="GO:0043531">
    <property type="term" value="F:ADP binding"/>
    <property type="evidence" value="ECO:0007669"/>
    <property type="project" value="TreeGrafter"/>
</dbReference>
<dbReference type="Gene3D" id="3.40.50.300">
    <property type="entry name" value="P-loop containing nucleotide triphosphate hydrolases"/>
    <property type="match status" value="1"/>
</dbReference>
<keyword evidence="10 12" id="KW-0139">CF(1)</keyword>
<keyword evidence="4 12" id="KW-1003">Cell membrane</keyword>
<evidence type="ECO:0000256" key="10">
    <source>
        <dbReference type="ARBA" id="ARBA00023196"/>
    </source>
</evidence>
<comment type="catalytic activity">
    <reaction evidence="12">
        <text>ATP + H2O + 4 H(+)(in) = ADP + phosphate + 5 H(+)(out)</text>
        <dbReference type="Rhea" id="RHEA:57720"/>
        <dbReference type="ChEBI" id="CHEBI:15377"/>
        <dbReference type="ChEBI" id="CHEBI:15378"/>
        <dbReference type="ChEBI" id="CHEBI:30616"/>
        <dbReference type="ChEBI" id="CHEBI:43474"/>
        <dbReference type="ChEBI" id="CHEBI:456216"/>
        <dbReference type="EC" id="7.1.2.2"/>
    </reaction>
</comment>
<evidence type="ECO:0000256" key="11">
    <source>
        <dbReference type="ARBA" id="ARBA00023310"/>
    </source>
</evidence>
<comment type="caution">
    <text evidence="16">The sequence shown here is derived from an EMBL/GenBank/DDBJ whole genome shotgun (WGS) entry which is preliminary data.</text>
</comment>
<dbReference type="CDD" id="cd18113">
    <property type="entry name" value="ATP-synt_F1_alpha_C"/>
    <property type="match status" value="1"/>
</dbReference>
<organism evidence="16 17">
    <name type="scientific">Sphaerisporangium album</name>
    <dbReference type="NCBI Taxonomy" id="509200"/>
    <lineage>
        <taxon>Bacteria</taxon>
        <taxon>Bacillati</taxon>
        <taxon>Actinomycetota</taxon>
        <taxon>Actinomycetes</taxon>
        <taxon>Streptosporangiales</taxon>
        <taxon>Streptosporangiaceae</taxon>
        <taxon>Sphaerisporangium</taxon>
    </lineage>
</organism>
<keyword evidence="5 12" id="KW-0547">Nucleotide-binding</keyword>
<evidence type="ECO:0000256" key="7">
    <source>
        <dbReference type="ARBA" id="ARBA00022967"/>
    </source>
</evidence>
<evidence type="ECO:0000256" key="8">
    <source>
        <dbReference type="ARBA" id="ARBA00023065"/>
    </source>
</evidence>
<name>A0A367FMK0_9ACTN</name>
<dbReference type="AlphaFoldDB" id="A0A367FMK0"/>
<dbReference type="GO" id="GO:0046933">
    <property type="term" value="F:proton-transporting ATP synthase activity, rotational mechanism"/>
    <property type="evidence" value="ECO:0007669"/>
    <property type="project" value="UniProtKB-UniRule"/>
</dbReference>
<reference evidence="16 17" key="1">
    <citation type="submission" date="2018-06" db="EMBL/GenBank/DDBJ databases">
        <title>Sphaerisporangium craniellae sp. nov., isolated from a marine sponge in the South China Sea.</title>
        <authorList>
            <person name="Li L."/>
        </authorList>
    </citation>
    <scope>NUCLEOTIDE SEQUENCE [LARGE SCALE GENOMIC DNA]</scope>
    <source>
        <strain evidence="16 17">CCTCC AA 208026</strain>
    </source>
</reference>
<evidence type="ECO:0000256" key="2">
    <source>
        <dbReference type="ARBA" id="ARBA00008936"/>
    </source>
</evidence>
<dbReference type="InterPro" id="IPR027417">
    <property type="entry name" value="P-loop_NTPase"/>
</dbReference>
<evidence type="ECO:0000256" key="4">
    <source>
        <dbReference type="ARBA" id="ARBA00022475"/>
    </source>
</evidence>
<dbReference type="GO" id="GO:0016787">
    <property type="term" value="F:hydrolase activity"/>
    <property type="evidence" value="ECO:0007669"/>
    <property type="project" value="UniProtKB-KW"/>
</dbReference>
<dbReference type="NCBIfam" id="TIGR00962">
    <property type="entry name" value="atpA"/>
    <property type="match status" value="1"/>
</dbReference>
<dbReference type="PROSITE" id="PS00152">
    <property type="entry name" value="ATPASE_ALPHA_BETA"/>
    <property type="match status" value="1"/>
</dbReference>
<dbReference type="InterPro" id="IPR004100">
    <property type="entry name" value="ATPase_F1/V1/A1_a/bsu_N"/>
</dbReference>
<dbReference type="GO" id="GO:0005524">
    <property type="term" value="F:ATP binding"/>
    <property type="evidence" value="ECO:0007669"/>
    <property type="project" value="UniProtKB-UniRule"/>
</dbReference>
<dbReference type="EMBL" id="QOIL01000006">
    <property type="protein sequence ID" value="RCG30890.1"/>
    <property type="molecule type" value="Genomic_DNA"/>
</dbReference>
<keyword evidence="12" id="KW-0375">Hydrogen ion transport</keyword>
<dbReference type="InterPro" id="IPR036121">
    <property type="entry name" value="ATPase_F1/V1/A1_a/bsu_N_sf"/>
</dbReference>
<comment type="subcellular location">
    <subcellularLocation>
        <location evidence="12">Cell membrane</location>
        <topology evidence="12">Peripheral membrane protein</topology>
    </subcellularLocation>
    <subcellularLocation>
        <location evidence="1">Membrane</location>
    </subcellularLocation>
</comment>
<dbReference type="Pfam" id="PF02874">
    <property type="entry name" value="ATP-synt_ab_N"/>
    <property type="match status" value="1"/>
</dbReference>
<dbReference type="CDD" id="cd01132">
    <property type="entry name" value="F1-ATPase_alpha_CD"/>
    <property type="match status" value="1"/>
</dbReference>
<dbReference type="InterPro" id="IPR033732">
    <property type="entry name" value="ATP_synth_F1_a_nt-bd_dom"/>
</dbReference>
<feature type="binding site" evidence="12">
    <location>
        <begin position="173"/>
        <end position="180"/>
    </location>
    <ligand>
        <name>ATP</name>
        <dbReference type="ChEBI" id="CHEBI:30616"/>
    </ligand>
</feature>
<keyword evidence="9 12" id="KW-0472">Membrane</keyword>
<comment type="function">
    <text evidence="12">Produces ATP from ADP in the presence of a proton gradient across the membrane. The alpha chain is a regulatory subunit.</text>
</comment>
<evidence type="ECO:0000259" key="15">
    <source>
        <dbReference type="Pfam" id="PF02874"/>
    </source>
</evidence>
<dbReference type="FunFam" id="3.40.50.300:FF:000002">
    <property type="entry name" value="ATP synthase subunit alpha"/>
    <property type="match status" value="1"/>
</dbReference>
<dbReference type="HAMAP" id="MF_01346">
    <property type="entry name" value="ATP_synth_alpha_bact"/>
    <property type="match status" value="1"/>
</dbReference>
<evidence type="ECO:0000259" key="14">
    <source>
        <dbReference type="Pfam" id="PF00306"/>
    </source>
</evidence>
<protein>
    <recommendedName>
        <fullName evidence="12">ATP synthase subunit alpha</fullName>
        <ecNumber evidence="12">7.1.2.2</ecNumber>
    </recommendedName>
    <alternativeName>
        <fullName evidence="12">ATP synthase F1 sector subunit alpha</fullName>
    </alternativeName>
    <alternativeName>
        <fullName evidence="12">F-ATPase subunit alpha</fullName>
    </alternativeName>
</protein>
<dbReference type="InterPro" id="IPR000194">
    <property type="entry name" value="ATPase_F1/V1/A1_a/bsu_nucl-bd"/>
</dbReference>
<evidence type="ECO:0000256" key="1">
    <source>
        <dbReference type="ARBA" id="ARBA00004370"/>
    </source>
</evidence>
<dbReference type="CDD" id="cd18116">
    <property type="entry name" value="ATP-synt_F1_alpha_N"/>
    <property type="match status" value="1"/>
</dbReference>
<keyword evidence="3 12" id="KW-0813">Transport</keyword>
<proteinExistence type="inferred from homology"/>
<dbReference type="FunFam" id="1.20.150.20:FF:000001">
    <property type="entry name" value="ATP synthase subunit alpha"/>
    <property type="match status" value="1"/>
</dbReference>
<dbReference type="InterPro" id="IPR020003">
    <property type="entry name" value="ATPase_a/bsu_AS"/>
</dbReference>
<feature type="site" description="Required for activity" evidence="12">
    <location>
        <position position="374"/>
    </location>
</feature>
<evidence type="ECO:0000256" key="12">
    <source>
        <dbReference type="HAMAP-Rule" id="MF_01346"/>
    </source>
</evidence>
<dbReference type="InterPro" id="IPR005294">
    <property type="entry name" value="ATP_synth_F1_asu"/>
</dbReference>
<comment type="similarity">
    <text evidence="2 12">Belongs to the ATPase alpha/beta chains family.</text>
</comment>